<proteinExistence type="predicted"/>
<evidence type="ECO:0000313" key="2">
    <source>
        <dbReference type="EMBL" id="KAJ3664321.1"/>
    </source>
</evidence>
<dbReference type="AlphaFoldDB" id="A0AA38J007"/>
<dbReference type="EMBL" id="JALNTZ010000002">
    <property type="protein sequence ID" value="KAJ3664321.1"/>
    <property type="molecule type" value="Genomic_DNA"/>
</dbReference>
<evidence type="ECO:0000313" key="3">
    <source>
        <dbReference type="Proteomes" id="UP001168821"/>
    </source>
</evidence>
<keyword evidence="1" id="KW-0732">Signal</keyword>
<gene>
    <name evidence="2" type="ORF">Zmor_008502</name>
</gene>
<feature type="signal peptide" evidence="1">
    <location>
        <begin position="1"/>
        <end position="19"/>
    </location>
</feature>
<comment type="caution">
    <text evidence="2">The sequence shown here is derived from an EMBL/GenBank/DDBJ whole genome shotgun (WGS) entry which is preliminary data.</text>
</comment>
<sequence length="108" mass="12070">MNKLSNFFVLAALLAAALAVPAAEYQYDPEETHLLHPPTKPIGQIYRIRRSPQGEWVFKPNFGRDADGNTGGVIELERQGDDNEFRAVYSKPTDGGRETWNVGGTFKF</sequence>
<accession>A0AA38J007</accession>
<feature type="chain" id="PRO_5041469490" evidence="1">
    <location>
        <begin position="20"/>
        <end position="108"/>
    </location>
</feature>
<reference evidence="2" key="1">
    <citation type="journal article" date="2023" name="G3 (Bethesda)">
        <title>Whole genome assemblies of Zophobas morio and Tenebrio molitor.</title>
        <authorList>
            <person name="Kaur S."/>
            <person name="Stinson S.A."/>
            <person name="diCenzo G.C."/>
        </authorList>
    </citation>
    <scope>NUCLEOTIDE SEQUENCE</scope>
    <source>
        <strain evidence="2">QUZm001</strain>
    </source>
</reference>
<organism evidence="2 3">
    <name type="scientific">Zophobas morio</name>
    <dbReference type="NCBI Taxonomy" id="2755281"/>
    <lineage>
        <taxon>Eukaryota</taxon>
        <taxon>Metazoa</taxon>
        <taxon>Ecdysozoa</taxon>
        <taxon>Arthropoda</taxon>
        <taxon>Hexapoda</taxon>
        <taxon>Insecta</taxon>
        <taxon>Pterygota</taxon>
        <taxon>Neoptera</taxon>
        <taxon>Endopterygota</taxon>
        <taxon>Coleoptera</taxon>
        <taxon>Polyphaga</taxon>
        <taxon>Cucujiformia</taxon>
        <taxon>Tenebrionidae</taxon>
        <taxon>Zophobas</taxon>
    </lineage>
</organism>
<dbReference type="Proteomes" id="UP001168821">
    <property type="component" value="Unassembled WGS sequence"/>
</dbReference>
<name>A0AA38J007_9CUCU</name>
<keyword evidence="3" id="KW-1185">Reference proteome</keyword>
<evidence type="ECO:0000256" key="1">
    <source>
        <dbReference type="SAM" id="SignalP"/>
    </source>
</evidence>
<protein>
    <submittedName>
        <fullName evidence="2">Uncharacterized protein</fullName>
    </submittedName>
</protein>